<dbReference type="InterPro" id="IPR029044">
    <property type="entry name" value="Nucleotide-diphossugar_trans"/>
</dbReference>
<dbReference type="Pfam" id="PF01128">
    <property type="entry name" value="IspD"/>
    <property type="match status" value="1"/>
</dbReference>
<dbReference type="CDD" id="cd02516">
    <property type="entry name" value="CDP-ME_synthetase"/>
    <property type="match status" value="1"/>
</dbReference>
<comment type="caution">
    <text evidence="4">The sequence shown here is derived from an EMBL/GenBank/DDBJ whole genome shotgun (WGS) entry which is preliminary data.</text>
</comment>
<name>A0A940DJ65_9BACT</name>
<protein>
    <recommendedName>
        <fullName evidence="3">2-C-methyl-D-erythritol 4-phosphate cytidylyltransferase</fullName>
        <ecNumber evidence="3">2.7.7.60</ecNumber>
    </recommendedName>
    <alternativeName>
        <fullName evidence="3">4-diphosphocytidyl-2C-methyl-D-erythritol synthase</fullName>
    </alternativeName>
    <alternativeName>
        <fullName evidence="3">MEP cytidylyltransferase</fullName>
        <shortName evidence="3">MCT</shortName>
    </alternativeName>
</protein>
<dbReference type="HAMAP" id="MF_00108">
    <property type="entry name" value="IspD"/>
    <property type="match status" value="1"/>
</dbReference>
<dbReference type="NCBIfam" id="TIGR00453">
    <property type="entry name" value="ispD"/>
    <property type="match status" value="1"/>
</dbReference>
<reference evidence="4" key="2">
    <citation type="journal article" date="2021" name="PeerJ">
        <title>Extensive microbial diversity within the chicken gut microbiome revealed by metagenomics and culture.</title>
        <authorList>
            <person name="Gilroy R."/>
            <person name="Ravi A."/>
            <person name="Getino M."/>
            <person name="Pursley I."/>
            <person name="Horton D.L."/>
            <person name="Alikhan N.F."/>
            <person name="Baker D."/>
            <person name="Gharbi K."/>
            <person name="Hall N."/>
            <person name="Watson M."/>
            <person name="Adriaenssens E.M."/>
            <person name="Foster-Nyarko E."/>
            <person name="Jarju S."/>
            <person name="Secka A."/>
            <person name="Antonio M."/>
            <person name="Oren A."/>
            <person name="Chaudhuri R.R."/>
            <person name="La Ragione R."/>
            <person name="Hildebrand F."/>
            <person name="Pallen M.J."/>
        </authorList>
    </citation>
    <scope>NUCLEOTIDE SEQUENCE</scope>
    <source>
        <strain evidence="4">3924</strain>
    </source>
</reference>
<reference evidence="4" key="1">
    <citation type="submission" date="2020-10" db="EMBL/GenBank/DDBJ databases">
        <authorList>
            <person name="Gilroy R."/>
        </authorList>
    </citation>
    <scope>NUCLEOTIDE SEQUENCE</scope>
    <source>
        <strain evidence="4">3924</strain>
    </source>
</reference>
<evidence type="ECO:0000256" key="3">
    <source>
        <dbReference type="HAMAP-Rule" id="MF_00108"/>
    </source>
</evidence>
<dbReference type="EC" id="2.7.7.60" evidence="3"/>
<proteinExistence type="inferred from homology"/>
<dbReference type="InterPro" id="IPR050088">
    <property type="entry name" value="IspD/TarI_cytidylyltransf_bact"/>
</dbReference>
<evidence type="ECO:0000313" key="4">
    <source>
        <dbReference type="EMBL" id="MBO8439924.1"/>
    </source>
</evidence>
<organism evidence="4 5">
    <name type="scientific">Candidatus Aphodosoma intestinipullorum</name>
    <dbReference type="NCBI Taxonomy" id="2840674"/>
    <lineage>
        <taxon>Bacteria</taxon>
        <taxon>Pseudomonadati</taxon>
        <taxon>Bacteroidota</taxon>
        <taxon>Bacteroidia</taxon>
        <taxon>Bacteroidales</taxon>
        <taxon>Candidatus Aphodosoma</taxon>
    </lineage>
</organism>
<comment type="catalytic activity">
    <reaction evidence="3">
        <text>2-C-methyl-D-erythritol 4-phosphate + CTP + H(+) = 4-CDP-2-C-methyl-D-erythritol + diphosphate</text>
        <dbReference type="Rhea" id="RHEA:13429"/>
        <dbReference type="ChEBI" id="CHEBI:15378"/>
        <dbReference type="ChEBI" id="CHEBI:33019"/>
        <dbReference type="ChEBI" id="CHEBI:37563"/>
        <dbReference type="ChEBI" id="CHEBI:57823"/>
        <dbReference type="ChEBI" id="CHEBI:58262"/>
        <dbReference type="EC" id="2.7.7.60"/>
    </reaction>
</comment>
<keyword evidence="3" id="KW-0414">Isoprene biosynthesis</keyword>
<comment type="function">
    <text evidence="3">Catalyzes the formation of 4-diphosphocytidyl-2-C-methyl-D-erythritol from CTP and 2-C-methyl-D-erythritol 4-phosphate (MEP).</text>
</comment>
<feature type="site" description="Transition state stabilizer" evidence="3">
    <location>
        <position position="16"/>
    </location>
</feature>
<dbReference type="PANTHER" id="PTHR32125:SF4">
    <property type="entry name" value="2-C-METHYL-D-ERYTHRITOL 4-PHOSPHATE CYTIDYLYLTRANSFERASE, CHLOROPLASTIC"/>
    <property type="match status" value="1"/>
</dbReference>
<dbReference type="SUPFAM" id="SSF53448">
    <property type="entry name" value="Nucleotide-diphospho-sugar transferases"/>
    <property type="match status" value="1"/>
</dbReference>
<comment type="pathway">
    <text evidence="3">Isoprenoid biosynthesis; isopentenyl diphosphate biosynthesis via DXP pathway; isopentenyl diphosphate from 1-deoxy-D-xylulose 5-phosphate: step 2/6.</text>
</comment>
<comment type="similarity">
    <text evidence="3">Belongs to the IspD/TarI cytidylyltransferase family. IspD subfamily.</text>
</comment>
<keyword evidence="1 3" id="KW-0808">Transferase</keyword>
<dbReference type="PANTHER" id="PTHR32125">
    <property type="entry name" value="2-C-METHYL-D-ERYTHRITOL 4-PHOSPHATE CYTIDYLYLTRANSFERASE, CHLOROPLASTIC"/>
    <property type="match status" value="1"/>
</dbReference>
<keyword evidence="2 3" id="KW-0548">Nucleotidyltransferase</keyword>
<dbReference type="AlphaFoldDB" id="A0A940DJ65"/>
<dbReference type="EMBL" id="JADIMV010000077">
    <property type="protein sequence ID" value="MBO8439924.1"/>
    <property type="molecule type" value="Genomic_DNA"/>
</dbReference>
<dbReference type="Gene3D" id="3.90.550.10">
    <property type="entry name" value="Spore Coat Polysaccharide Biosynthesis Protein SpsA, Chain A"/>
    <property type="match status" value="1"/>
</dbReference>
<evidence type="ECO:0000313" key="5">
    <source>
        <dbReference type="Proteomes" id="UP000712007"/>
    </source>
</evidence>
<feature type="site" description="Positions MEP for the nucleophilic attack" evidence="3">
    <location>
        <position position="153"/>
    </location>
</feature>
<dbReference type="GO" id="GO:0019288">
    <property type="term" value="P:isopentenyl diphosphate biosynthetic process, methylerythritol 4-phosphate pathway"/>
    <property type="evidence" value="ECO:0007669"/>
    <property type="project" value="UniProtKB-UniRule"/>
</dbReference>
<feature type="site" description="Transition state stabilizer" evidence="3">
    <location>
        <position position="23"/>
    </location>
</feature>
<dbReference type="Proteomes" id="UP000712007">
    <property type="component" value="Unassembled WGS sequence"/>
</dbReference>
<evidence type="ECO:0000256" key="1">
    <source>
        <dbReference type="ARBA" id="ARBA00022679"/>
    </source>
</evidence>
<dbReference type="NCBIfam" id="NF001186">
    <property type="entry name" value="PRK00155.2-3"/>
    <property type="match status" value="1"/>
</dbReference>
<dbReference type="InterPro" id="IPR001228">
    <property type="entry name" value="IspD"/>
</dbReference>
<dbReference type="GO" id="GO:0050518">
    <property type="term" value="F:2-C-methyl-D-erythritol 4-phosphate cytidylyltransferase activity"/>
    <property type="evidence" value="ECO:0007669"/>
    <property type="project" value="UniProtKB-UniRule"/>
</dbReference>
<accession>A0A940DJ65</accession>
<evidence type="ECO:0000256" key="2">
    <source>
        <dbReference type="ARBA" id="ARBA00022695"/>
    </source>
</evidence>
<gene>
    <name evidence="3" type="primary">ispD</name>
    <name evidence="4" type="ORF">IAC51_04660</name>
</gene>
<sequence length="225" mass="24752">MKRRVCIIVAGGSGKRMESSTPKQFLPLCGRPILMHTIDRITAFDPSIRIILVLPTEEKGHWLALCEKHGFTRKITLVDGGAERFFSVRNALSHVATGETVGIHDGVRPLVSIETLRRCYETAEAKGNAIACVAVTDSLRHVATDGTSRSVPRREYLAVQTPQVFTSETLIKAYEADFSPTFTDDASVVEASGVEINIVEGNRENIKITTPMDMAIAEQLLTNKR</sequence>
<dbReference type="InterPro" id="IPR034683">
    <property type="entry name" value="IspD/TarI"/>
</dbReference>
<dbReference type="FunFam" id="3.90.550.10:FF:000003">
    <property type="entry name" value="2-C-methyl-D-erythritol 4-phosphate cytidylyltransferase"/>
    <property type="match status" value="1"/>
</dbReference>
<feature type="site" description="Positions MEP for the nucleophilic attack" evidence="3">
    <location>
        <position position="207"/>
    </location>
</feature>